<evidence type="ECO:0000313" key="15">
    <source>
        <dbReference type="EnsemblMetazoa" id="XP_019762226.1"/>
    </source>
</evidence>
<dbReference type="PROSITE" id="PS50016">
    <property type="entry name" value="ZF_PHD_2"/>
    <property type="match status" value="2"/>
</dbReference>
<dbReference type="GO" id="GO:0006325">
    <property type="term" value="P:chromatin organization"/>
    <property type="evidence" value="ECO:0007669"/>
    <property type="project" value="UniProtKB-KW"/>
</dbReference>
<dbReference type="EnsemblMetazoa" id="XM_019906667.1">
    <property type="protein sequence ID" value="XP_019762226.1"/>
    <property type="gene ID" value="LOC109539073"/>
</dbReference>
<dbReference type="InterPro" id="IPR013761">
    <property type="entry name" value="SAM/pointed_sf"/>
</dbReference>
<keyword evidence="3" id="KW-1017">Isopeptide bond</keyword>
<reference evidence="15" key="2">
    <citation type="submission" date="2024-08" db="UniProtKB">
        <authorList>
            <consortium name="EnsemblMetazoa"/>
        </authorList>
    </citation>
    <scope>IDENTIFICATION</scope>
</reference>
<organism evidence="15 16">
    <name type="scientific">Dendroctonus ponderosae</name>
    <name type="common">Mountain pine beetle</name>
    <dbReference type="NCBI Taxonomy" id="77166"/>
    <lineage>
        <taxon>Eukaryota</taxon>
        <taxon>Metazoa</taxon>
        <taxon>Ecdysozoa</taxon>
        <taxon>Arthropoda</taxon>
        <taxon>Hexapoda</taxon>
        <taxon>Insecta</taxon>
        <taxon>Pterygota</taxon>
        <taxon>Neoptera</taxon>
        <taxon>Endopterygota</taxon>
        <taxon>Coleoptera</taxon>
        <taxon>Polyphaga</taxon>
        <taxon>Cucujiformia</taxon>
        <taxon>Curculionidae</taxon>
        <taxon>Scolytinae</taxon>
        <taxon>Dendroctonus</taxon>
    </lineage>
</organism>
<dbReference type="PROSITE" id="PS52014">
    <property type="entry name" value="SAMD1_WH"/>
    <property type="match status" value="1"/>
</dbReference>
<proteinExistence type="predicted"/>
<evidence type="ECO:0000313" key="16">
    <source>
        <dbReference type="Proteomes" id="UP000019118"/>
    </source>
</evidence>
<comment type="subcellular location">
    <subcellularLocation>
        <location evidence="1">Nucleus</location>
    </subcellularLocation>
</comment>
<dbReference type="SMART" id="SM00454">
    <property type="entry name" value="SAM"/>
    <property type="match status" value="1"/>
</dbReference>
<dbReference type="Gene3D" id="1.10.150.50">
    <property type="entry name" value="Transcription Factor, Ets-1"/>
    <property type="match status" value="1"/>
</dbReference>
<dbReference type="InterPro" id="IPR050548">
    <property type="entry name" value="PcG_chromatin_remod_factors"/>
</dbReference>
<feature type="domain" description="SAMD1-like winged helix (WH)" evidence="14">
    <location>
        <begin position="119"/>
        <end position="195"/>
    </location>
</feature>
<keyword evidence="6 11" id="KW-0863">Zinc-finger</keyword>
<evidence type="ECO:0000256" key="8">
    <source>
        <dbReference type="ARBA" id="ARBA00022843"/>
    </source>
</evidence>
<keyword evidence="2" id="KW-0678">Repressor</keyword>
<evidence type="ECO:0000256" key="2">
    <source>
        <dbReference type="ARBA" id="ARBA00022491"/>
    </source>
</evidence>
<name>A0AAR5PN71_DENPD</name>
<dbReference type="InterPro" id="IPR001660">
    <property type="entry name" value="SAM"/>
</dbReference>
<evidence type="ECO:0000256" key="3">
    <source>
        <dbReference type="ARBA" id="ARBA00022499"/>
    </source>
</evidence>
<dbReference type="CDD" id="cd09583">
    <property type="entry name" value="SAM_Atherin-like"/>
    <property type="match status" value="1"/>
</dbReference>
<evidence type="ECO:0000256" key="1">
    <source>
        <dbReference type="ARBA" id="ARBA00004123"/>
    </source>
</evidence>
<dbReference type="InterPro" id="IPR019787">
    <property type="entry name" value="Znf_PHD-finger"/>
</dbReference>
<dbReference type="GO" id="GO:0008270">
    <property type="term" value="F:zinc ion binding"/>
    <property type="evidence" value="ECO:0007669"/>
    <property type="project" value="UniProtKB-KW"/>
</dbReference>
<protein>
    <recommendedName>
        <fullName evidence="17">PHD-type domain-containing protein</fullName>
    </recommendedName>
</protein>
<keyword evidence="5" id="KW-0479">Metal-binding</keyword>
<dbReference type="InterPro" id="IPR001965">
    <property type="entry name" value="Znf_PHD"/>
</dbReference>
<keyword evidence="16" id="KW-1185">Reference proteome</keyword>
<feature type="region of interest" description="Disordered" evidence="12">
    <location>
        <begin position="387"/>
        <end position="452"/>
    </location>
</feature>
<dbReference type="Pfam" id="PF00628">
    <property type="entry name" value="PHD"/>
    <property type="match status" value="1"/>
</dbReference>
<dbReference type="InterPro" id="IPR013083">
    <property type="entry name" value="Znf_RING/FYVE/PHD"/>
</dbReference>
<dbReference type="PANTHER" id="PTHR12247">
    <property type="entry name" value="POLYCOMB GROUP PROTEIN"/>
    <property type="match status" value="1"/>
</dbReference>
<evidence type="ECO:0000259" key="13">
    <source>
        <dbReference type="PROSITE" id="PS50016"/>
    </source>
</evidence>
<reference evidence="16" key="1">
    <citation type="journal article" date="2013" name="Genome Biol.">
        <title>Draft genome of the mountain pine beetle, Dendroctonus ponderosae Hopkins, a major forest pest.</title>
        <authorList>
            <person name="Keeling C.I."/>
            <person name="Yuen M.M."/>
            <person name="Liao N.Y."/>
            <person name="Docking T.R."/>
            <person name="Chan S.K."/>
            <person name="Taylor G.A."/>
            <person name="Palmquist D.L."/>
            <person name="Jackman S.D."/>
            <person name="Nguyen A."/>
            <person name="Li M."/>
            <person name="Henderson H."/>
            <person name="Janes J.K."/>
            <person name="Zhao Y."/>
            <person name="Pandoh P."/>
            <person name="Moore R."/>
            <person name="Sperling F.A."/>
            <person name="Huber D.P."/>
            <person name="Birol I."/>
            <person name="Jones S.J."/>
            <person name="Bohlmann J."/>
        </authorList>
    </citation>
    <scope>NUCLEOTIDE SEQUENCE</scope>
</reference>
<keyword evidence="7" id="KW-0862">Zinc</keyword>
<feature type="compositionally biased region" description="Basic and acidic residues" evidence="12">
    <location>
        <begin position="425"/>
        <end position="441"/>
    </location>
</feature>
<dbReference type="GO" id="GO:0003682">
    <property type="term" value="F:chromatin binding"/>
    <property type="evidence" value="ECO:0007669"/>
    <property type="project" value="TreeGrafter"/>
</dbReference>
<evidence type="ECO:0000256" key="9">
    <source>
        <dbReference type="ARBA" id="ARBA00022853"/>
    </source>
</evidence>
<evidence type="ECO:0000256" key="12">
    <source>
        <dbReference type="SAM" id="MobiDB-lite"/>
    </source>
</evidence>
<dbReference type="Gene3D" id="3.30.40.10">
    <property type="entry name" value="Zinc/RING finger domain, C3HC4 (zinc finger)"/>
    <property type="match status" value="2"/>
</dbReference>
<keyword evidence="4" id="KW-0597">Phosphoprotein</keyword>
<evidence type="ECO:0000256" key="11">
    <source>
        <dbReference type="PROSITE-ProRule" id="PRU00146"/>
    </source>
</evidence>
<feature type="compositionally biased region" description="Polar residues" evidence="12">
    <location>
        <begin position="591"/>
        <end position="600"/>
    </location>
</feature>
<dbReference type="SMART" id="SM00249">
    <property type="entry name" value="PHD"/>
    <property type="match status" value="2"/>
</dbReference>
<dbReference type="Pfam" id="PF21524">
    <property type="entry name" value="SAMD1_WH"/>
    <property type="match status" value="1"/>
</dbReference>
<dbReference type="GO" id="GO:0045892">
    <property type="term" value="P:negative regulation of DNA-templated transcription"/>
    <property type="evidence" value="ECO:0007669"/>
    <property type="project" value="TreeGrafter"/>
</dbReference>
<dbReference type="GO" id="GO:0003677">
    <property type="term" value="F:DNA binding"/>
    <property type="evidence" value="ECO:0007669"/>
    <property type="project" value="InterPro"/>
</dbReference>
<evidence type="ECO:0000256" key="6">
    <source>
        <dbReference type="ARBA" id="ARBA00022771"/>
    </source>
</evidence>
<evidence type="ECO:0000256" key="7">
    <source>
        <dbReference type="ARBA" id="ARBA00022833"/>
    </source>
</evidence>
<keyword evidence="9" id="KW-0156">Chromatin regulator</keyword>
<evidence type="ECO:0000256" key="4">
    <source>
        <dbReference type="ARBA" id="ARBA00022553"/>
    </source>
</evidence>
<feature type="region of interest" description="Disordered" evidence="12">
    <location>
        <begin position="591"/>
        <end position="649"/>
    </location>
</feature>
<evidence type="ECO:0000256" key="10">
    <source>
        <dbReference type="ARBA" id="ARBA00023242"/>
    </source>
</evidence>
<evidence type="ECO:0008006" key="17">
    <source>
        <dbReference type="Google" id="ProtNLM"/>
    </source>
</evidence>
<dbReference type="PANTHER" id="PTHR12247:SF139">
    <property type="entry name" value="ATHERIN-RELATED"/>
    <property type="match status" value="1"/>
</dbReference>
<sequence>MAPNFQGLQTNAGRKRAHPFVRLFVQILCRNTENQTRRRPLRRALCAEQVREKPLSLPCFSAKLSDGQSEKVVQIIRIASVFRLTPTCNCFRPHWQFTAGGVFQVWKIEPAAAGAADSGMSSPSARNRERILEAIDQLRKRKARPDVARICSYLFRRFHVNSVEAKADLEWCVANSIVLKVEYKGNISYRNAAKKWAQMRHREAQGHSATPNSLSKLAISRNFMELLTNVFGELVVEEPDYLEIGVPPKEIIENILTKDSVRYTRNYIAILLIKETERGNLIKLANGHFLLGPCADDRRQEWMTRETEQKLLPATCRDGQTVSSKRSYNDHSSAVQIQADAENSRQAIVKPKKRMIAKVQAAAQRQESLERQARMYAIEDKHCEGRADSIRSGGRRKKARKVFDPSDTHVPKKRGRPAGSLNKNTIEKQHVFKVRDEDSRPNSRSSTSSNHGGVCSVCHTQSKKGPSDRMVSCSECSNKAHYGCLNGDDMMLKLCPDNTWQCPHCKICVECFETSNAGNLIVCSVCADGYHPSCHPSIITEKIKNGSRWICSNCQMTDDIKLNDIHTNIGETVRHNISVNNDGGKEALQFHSNSEQSTPYDSPAGSPPILSPIGKISSDPDREGNSDSNSGKEESEHEDPTIDPSIPDATHWTPDEVYQYFAQFFPEEAKVFKEQEIDGRSLLLLKRMDVLTSLNLKLGPALKIYRHVTMLQVRRDDRSLYWL</sequence>
<dbReference type="GO" id="GO:0042393">
    <property type="term" value="F:histone binding"/>
    <property type="evidence" value="ECO:0007669"/>
    <property type="project" value="TreeGrafter"/>
</dbReference>
<dbReference type="SUPFAM" id="SSF47769">
    <property type="entry name" value="SAM/Pointed domain"/>
    <property type="match status" value="1"/>
</dbReference>
<keyword evidence="8" id="KW-0832">Ubl conjugation</keyword>
<evidence type="ECO:0000259" key="14">
    <source>
        <dbReference type="PROSITE" id="PS52014"/>
    </source>
</evidence>
<evidence type="ECO:0000256" key="5">
    <source>
        <dbReference type="ARBA" id="ARBA00022723"/>
    </source>
</evidence>
<feature type="domain" description="PHD-type" evidence="13">
    <location>
        <begin position="505"/>
        <end position="557"/>
    </location>
</feature>
<accession>A0AAR5PN71</accession>
<dbReference type="GO" id="GO:0005634">
    <property type="term" value="C:nucleus"/>
    <property type="evidence" value="ECO:0007669"/>
    <property type="project" value="UniProtKB-SubCell"/>
</dbReference>
<dbReference type="InterPro" id="IPR048589">
    <property type="entry name" value="SAMD1-like_WH"/>
</dbReference>
<dbReference type="Proteomes" id="UP000019118">
    <property type="component" value="Unassembled WGS sequence"/>
</dbReference>
<feature type="domain" description="PHD-type" evidence="13">
    <location>
        <begin position="452"/>
        <end position="508"/>
    </location>
</feature>
<dbReference type="AlphaFoldDB" id="A0AAR5PN71"/>
<dbReference type="SUPFAM" id="SSF57903">
    <property type="entry name" value="FYVE/PHD zinc finger"/>
    <property type="match status" value="2"/>
</dbReference>
<keyword evidence="10" id="KW-0539">Nucleus</keyword>
<feature type="compositionally biased region" description="Basic and acidic residues" evidence="12">
    <location>
        <begin position="401"/>
        <end position="410"/>
    </location>
</feature>
<dbReference type="InterPro" id="IPR011011">
    <property type="entry name" value="Znf_FYVE_PHD"/>
</dbReference>
<feature type="compositionally biased region" description="Basic and acidic residues" evidence="12">
    <location>
        <begin position="618"/>
        <end position="640"/>
    </location>
</feature>